<dbReference type="Gene3D" id="1.20.1250.20">
    <property type="entry name" value="MFS general substrate transporter like domains"/>
    <property type="match status" value="1"/>
</dbReference>
<dbReference type="PROSITE" id="PS50850">
    <property type="entry name" value="MFS"/>
    <property type="match status" value="1"/>
</dbReference>
<dbReference type="PANTHER" id="PTHR42718:SF46">
    <property type="entry name" value="BLR6921 PROTEIN"/>
    <property type="match status" value="1"/>
</dbReference>
<protein>
    <submittedName>
        <fullName evidence="1">MFS transporter</fullName>
    </submittedName>
</protein>
<organism evidence="1 2">
    <name type="scientific">Streptacidiphilus alkalitolerans</name>
    <dbReference type="NCBI Taxonomy" id="3342712"/>
    <lineage>
        <taxon>Bacteria</taxon>
        <taxon>Bacillati</taxon>
        <taxon>Actinomycetota</taxon>
        <taxon>Actinomycetes</taxon>
        <taxon>Kitasatosporales</taxon>
        <taxon>Streptomycetaceae</taxon>
        <taxon>Streptacidiphilus</taxon>
    </lineage>
</organism>
<accession>A0ABV6V4U2</accession>
<sequence>MSNPVPALDPRRWKALAFIALAQLMVVLDGTIVNIALPSAQHDLGISDANRQWVVTAYALAFGGLLLFGGRISDRWGRRRAFMIGLVGFAAASALGGAAVNPGMLLGARALQGAFGAILAPAALSLLTVMFTQPKERAKAFGIYGAISGGGAAIGLILGGVLTEYANWRWTMFVNVFFALVAMAGAVLVIKEPEGARHSTRLDIPGIVLAGAGLASLVYGFNKAETAGWSATSTLGFIIAAVVLLAAFVVVQSRSASPLLPLRVVLDRNRGGAYLTIGISVVGMFGAFLFLTYYLQVVLHYTPMTSGFAFLPMVAGMMLGATQVAVRLLPKVPARFLMAPGAFIAAGAMLLLTQISADGSYATHVLPALVMLGFGMGLVFMPAMNLATLGVQRQDAGVASAMVSTSQQIGGAIGTSLLSTIANSATAHYATSHAAGVRSASGAASLQSAAMVHGFSIAFGVAAGLLTLAGLSAALLVNARPLGGHQPTSSNSGANANSNANANGNAATEAEPTAPTLVH</sequence>
<evidence type="ECO:0000313" key="2">
    <source>
        <dbReference type="Proteomes" id="UP001592582"/>
    </source>
</evidence>
<dbReference type="InterPro" id="IPR004638">
    <property type="entry name" value="EmrB-like"/>
</dbReference>
<dbReference type="Proteomes" id="UP001592582">
    <property type="component" value="Unassembled WGS sequence"/>
</dbReference>
<dbReference type="Gene3D" id="1.20.1720.10">
    <property type="entry name" value="Multidrug resistance protein D"/>
    <property type="match status" value="1"/>
</dbReference>
<dbReference type="Pfam" id="PF07690">
    <property type="entry name" value="MFS_1"/>
    <property type="match status" value="1"/>
</dbReference>
<dbReference type="EMBL" id="JBHEZX010000002">
    <property type="protein sequence ID" value="MFC1408725.1"/>
    <property type="molecule type" value="Genomic_DNA"/>
</dbReference>
<evidence type="ECO:0000313" key="1">
    <source>
        <dbReference type="EMBL" id="MFC1408725.1"/>
    </source>
</evidence>
<dbReference type="InterPro" id="IPR020846">
    <property type="entry name" value="MFS_dom"/>
</dbReference>
<dbReference type="PROSITE" id="PS00216">
    <property type="entry name" value="SUGAR_TRANSPORT_1"/>
    <property type="match status" value="1"/>
</dbReference>
<dbReference type="SUPFAM" id="SSF103473">
    <property type="entry name" value="MFS general substrate transporter"/>
    <property type="match status" value="1"/>
</dbReference>
<name>A0ABV6V4U2_9ACTN</name>
<reference evidence="1 2" key="1">
    <citation type="submission" date="2024-09" db="EMBL/GenBank/DDBJ databases">
        <authorList>
            <person name="Lee S.D."/>
        </authorList>
    </citation>
    <scope>NUCLEOTIDE SEQUENCE [LARGE SCALE GENOMIC DNA]</scope>
    <source>
        <strain evidence="1 2">N1-1</strain>
    </source>
</reference>
<dbReference type="InterPro" id="IPR005829">
    <property type="entry name" value="Sugar_transporter_CS"/>
</dbReference>
<dbReference type="PANTHER" id="PTHR42718">
    <property type="entry name" value="MAJOR FACILITATOR SUPERFAMILY MULTIDRUG TRANSPORTER MFSC"/>
    <property type="match status" value="1"/>
</dbReference>
<comment type="caution">
    <text evidence="1">The sequence shown here is derived from an EMBL/GenBank/DDBJ whole genome shotgun (WGS) entry which is preliminary data.</text>
</comment>
<dbReference type="NCBIfam" id="TIGR00711">
    <property type="entry name" value="efflux_EmrB"/>
    <property type="match status" value="1"/>
</dbReference>
<gene>
    <name evidence="1" type="ORF">ACEZDG_05465</name>
</gene>
<proteinExistence type="predicted"/>
<dbReference type="CDD" id="cd17321">
    <property type="entry name" value="MFS_MMR_MDR_like"/>
    <property type="match status" value="1"/>
</dbReference>
<dbReference type="InterPro" id="IPR011701">
    <property type="entry name" value="MFS"/>
</dbReference>
<keyword evidence="2" id="KW-1185">Reference proteome</keyword>
<dbReference type="InterPro" id="IPR036259">
    <property type="entry name" value="MFS_trans_sf"/>
</dbReference>